<dbReference type="GO" id="GO:0003676">
    <property type="term" value="F:nucleic acid binding"/>
    <property type="evidence" value="ECO:0007669"/>
    <property type="project" value="InterPro"/>
</dbReference>
<dbReference type="FunFam" id="3.30.420.10:FF:000032">
    <property type="entry name" value="Retrovirus-related Pol polyprotein from transposon 297-like Protein"/>
    <property type="match status" value="1"/>
</dbReference>
<dbReference type="PANTHER" id="PTHR37984">
    <property type="entry name" value="PROTEIN CBG26694"/>
    <property type="match status" value="1"/>
</dbReference>
<accession>A0A3Q2DWF0</accession>
<evidence type="ECO:0000313" key="2">
    <source>
        <dbReference type="Ensembl" id="ENSCVAP00000024198.1"/>
    </source>
</evidence>
<dbReference type="InterPro" id="IPR036397">
    <property type="entry name" value="RNaseH_sf"/>
</dbReference>
<dbReference type="InterPro" id="IPR050951">
    <property type="entry name" value="Retrovirus_Pol_polyprotein"/>
</dbReference>
<dbReference type="InterPro" id="IPR012337">
    <property type="entry name" value="RNaseH-like_sf"/>
</dbReference>
<evidence type="ECO:0000259" key="1">
    <source>
        <dbReference type="PROSITE" id="PS50994"/>
    </source>
</evidence>
<keyword evidence="3" id="KW-1185">Reference proteome</keyword>
<dbReference type="PANTHER" id="PTHR37984:SF15">
    <property type="entry name" value="INTEGRASE CATALYTIC DOMAIN-CONTAINING PROTEIN"/>
    <property type="match status" value="1"/>
</dbReference>
<dbReference type="OMA" id="RDITEWC"/>
<dbReference type="Proteomes" id="UP000265020">
    <property type="component" value="Unassembled WGS sequence"/>
</dbReference>
<proteinExistence type="predicted"/>
<evidence type="ECO:0000313" key="3">
    <source>
        <dbReference type="Proteomes" id="UP000265020"/>
    </source>
</evidence>
<name>A0A3Q2DWF0_CYPVA</name>
<dbReference type="InterPro" id="IPR001584">
    <property type="entry name" value="Integrase_cat-core"/>
</dbReference>
<dbReference type="GO" id="GO:0015074">
    <property type="term" value="P:DNA integration"/>
    <property type="evidence" value="ECO:0007669"/>
    <property type="project" value="InterPro"/>
</dbReference>
<dbReference type="Ensembl" id="ENSCVAT00000004783.1">
    <property type="protein sequence ID" value="ENSCVAP00000024198.1"/>
    <property type="gene ID" value="ENSCVAG00000008132.1"/>
</dbReference>
<protein>
    <recommendedName>
        <fullName evidence="1">Integrase catalytic domain-containing protein</fullName>
    </recommendedName>
</protein>
<dbReference type="PROSITE" id="PS50994">
    <property type="entry name" value="INTEGRASE"/>
    <property type="match status" value="1"/>
</dbReference>
<reference evidence="2" key="2">
    <citation type="submission" date="2025-09" db="UniProtKB">
        <authorList>
            <consortium name="Ensembl"/>
        </authorList>
    </citation>
    <scope>IDENTIFICATION</scope>
</reference>
<dbReference type="AlphaFoldDB" id="A0A3Q2DWF0"/>
<dbReference type="Pfam" id="PF00665">
    <property type="entry name" value="rve"/>
    <property type="match status" value="1"/>
</dbReference>
<organism evidence="2 3">
    <name type="scientific">Cyprinodon variegatus</name>
    <name type="common">Sheepshead minnow</name>
    <dbReference type="NCBI Taxonomy" id="28743"/>
    <lineage>
        <taxon>Eukaryota</taxon>
        <taxon>Metazoa</taxon>
        <taxon>Chordata</taxon>
        <taxon>Craniata</taxon>
        <taxon>Vertebrata</taxon>
        <taxon>Euteleostomi</taxon>
        <taxon>Actinopterygii</taxon>
        <taxon>Neopterygii</taxon>
        <taxon>Teleostei</taxon>
        <taxon>Neoteleostei</taxon>
        <taxon>Acanthomorphata</taxon>
        <taxon>Ovalentaria</taxon>
        <taxon>Atherinomorphae</taxon>
        <taxon>Cyprinodontiformes</taxon>
        <taxon>Cyprinodontidae</taxon>
        <taxon>Cyprinodon</taxon>
    </lineage>
</organism>
<feature type="domain" description="Integrase catalytic" evidence="1">
    <location>
        <begin position="33"/>
        <end position="191"/>
    </location>
</feature>
<dbReference type="STRING" id="28743.ENSCVAP00000024198"/>
<dbReference type="Gene3D" id="3.30.420.10">
    <property type="entry name" value="Ribonuclease H-like superfamily/Ribonuclease H"/>
    <property type="match status" value="1"/>
</dbReference>
<dbReference type="GeneTree" id="ENSGT01000000214408"/>
<sequence>MLRDIRQWCEHCLARQTRRSPVPGSKAPMGGAQVCQPLQRVAADILELPITSWGNRYILVVEDYFTKFVSLYALPNQTVPSVARCLFEDYVLVHGVPEILHSDQGRQFEAEVIQILCQLLGIKKTRTTAYNPKSEGMVERHNQTLIDQLAKLLLSHGREWDTYVKHVTFAYNTSKHATTQFTPFFLMHGREARVPADVLVPANAPDSWGTGSLTDYASVIAERMGSVFSAARLNSAEAQVRQKLYYDQGSCHRPYVVGVLVWINNPTESRMKLAPHWKGPYRVVQVLVSGGESALTYRHVNALDPMEERAREVESRSASSTTFFPLSSSRAFPSPAHP</sequence>
<dbReference type="SUPFAM" id="SSF53098">
    <property type="entry name" value="Ribonuclease H-like"/>
    <property type="match status" value="1"/>
</dbReference>
<reference evidence="2" key="1">
    <citation type="submission" date="2025-08" db="UniProtKB">
        <authorList>
            <consortium name="Ensembl"/>
        </authorList>
    </citation>
    <scope>IDENTIFICATION</scope>
</reference>